<feature type="domain" description="Metallo-beta-lactamase" evidence="10">
    <location>
        <begin position="64"/>
        <end position="216"/>
    </location>
</feature>
<keyword evidence="6" id="KW-0479">Metal-binding</keyword>
<keyword evidence="8" id="KW-0862">Zinc</keyword>
<protein>
    <recommendedName>
        <fullName evidence="5">hydroxyacylglutathione hydrolase</fullName>
        <ecNumber evidence="5">3.1.2.6</ecNumber>
    </recommendedName>
    <alternativeName>
        <fullName evidence="9">Glyoxalase II</fullName>
    </alternativeName>
</protein>
<comment type="similarity">
    <text evidence="4">Belongs to the metallo-beta-lactamase superfamily. Glyoxalase II family.</text>
</comment>
<evidence type="ECO:0000313" key="11">
    <source>
        <dbReference type="EMBL" id="TRY74684.1"/>
    </source>
</evidence>
<comment type="catalytic activity">
    <reaction evidence="1">
        <text>an S-(2-hydroxyacyl)glutathione + H2O = a 2-hydroxy carboxylate + glutathione + H(+)</text>
        <dbReference type="Rhea" id="RHEA:21864"/>
        <dbReference type="ChEBI" id="CHEBI:15377"/>
        <dbReference type="ChEBI" id="CHEBI:15378"/>
        <dbReference type="ChEBI" id="CHEBI:57925"/>
        <dbReference type="ChEBI" id="CHEBI:58896"/>
        <dbReference type="ChEBI" id="CHEBI:71261"/>
        <dbReference type="EC" id="3.1.2.6"/>
    </reaction>
</comment>
<dbReference type="InterPro" id="IPR017782">
    <property type="entry name" value="Hydroxyacylglutathione_Hdrlase"/>
</dbReference>
<dbReference type="Pfam" id="PF16123">
    <property type="entry name" value="HAGH_C"/>
    <property type="match status" value="1"/>
</dbReference>
<evidence type="ECO:0000256" key="7">
    <source>
        <dbReference type="ARBA" id="ARBA00022801"/>
    </source>
</evidence>
<dbReference type="PANTHER" id="PTHR11935">
    <property type="entry name" value="BETA LACTAMASE DOMAIN"/>
    <property type="match status" value="1"/>
</dbReference>
<dbReference type="STRING" id="6832.A0A553PAJ5"/>
<evidence type="ECO:0000256" key="5">
    <source>
        <dbReference type="ARBA" id="ARBA00011917"/>
    </source>
</evidence>
<dbReference type="InterPro" id="IPR035680">
    <property type="entry name" value="Clx_II_MBL"/>
</dbReference>
<evidence type="ECO:0000256" key="3">
    <source>
        <dbReference type="ARBA" id="ARBA00004963"/>
    </source>
</evidence>
<evidence type="ECO:0000256" key="1">
    <source>
        <dbReference type="ARBA" id="ARBA00001623"/>
    </source>
</evidence>
<accession>A0A553PAJ5</accession>
<gene>
    <name evidence="11" type="ORF">TCAL_08378</name>
</gene>
<evidence type="ECO:0000256" key="9">
    <source>
        <dbReference type="ARBA" id="ARBA00031044"/>
    </source>
</evidence>
<sequence>MSWAERAFGAVQSKLPLTVSQGITAAYFKAQTAYKVGSRGTHSASQSISLLPAMKFKILPALTDNYMYLLVDDATKEAAIVDPVAPETVMDAVQAEGVSLTTDHAGGNKKMAELAQGLRVLGGDDRIDALTQKVGHGDELTLGSLAIKCLFTPCHTTGHICYYVTSGENTPAVFTGDTLFLGGCGRFFEGTADQMHKALVETLGVLPDETKVFCGHEYSLQNLKYGRHVEPKNEVVQAKIAWCEEKRALNPPEPTVPSTIGEEKQINPFMRVNEPTVQTHAGKDTPIETMAALRAEKDNFKAPK</sequence>
<comment type="caution">
    <text evidence="11">The sequence shown here is derived from an EMBL/GenBank/DDBJ whole genome shotgun (WGS) entry which is preliminary data.</text>
</comment>
<evidence type="ECO:0000313" key="12">
    <source>
        <dbReference type="Proteomes" id="UP000318571"/>
    </source>
</evidence>
<dbReference type="GO" id="GO:0031123">
    <property type="term" value="P:RNA 3'-end processing"/>
    <property type="evidence" value="ECO:0007669"/>
    <property type="project" value="UniProtKB-ARBA"/>
</dbReference>
<dbReference type="FunFam" id="3.60.15.10:FF:000019">
    <property type="entry name" value="Hydroxyacylglutathione hydrolase, mitochondrial"/>
    <property type="match status" value="1"/>
</dbReference>
<comment type="cofactor">
    <cofactor evidence="2">
        <name>Zn(2+)</name>
        <dbReference type="ChEBI" id="CHEBI:29105"/>
    </cofactor>
</comment>
<dbReference type="OMA" id="NYIWLLQ"/>
<organism evidence="11 12">
    <name type="scientific">Tigriopus californicus</name>
    <name type="common">Marine copepod</name>
    <dbReference type="NCBI Taxonomy" id="6832"/>
    <lineage>
        <taxon>Eukaryota</taxon>
        <taxon>Metazoa</taxon>
        <taxon>Ecdysozoa</taxon>
        <taxon>Arthropoda</taxon>
        <taxon>Crustacea</taxon>
        <taxon>Multicrustacea</taxon>
        <taxon>Hexanauplia</taxon>
        <taxon>Copepoda</taxon>
        <taxon>Harpacticoida</taxon>
        <taxon>Harpacticidae</taxon>
        <taxon>Tigriopus</taxon>
    </lineage>
</organism>
<dbReference type="InterPro" id="IPR036866">
    <property type="entry name" value="RibonucZ/Hydroxyglut_hydro"/>
</dbReference>
<dbReference type="CDD" id="cd07723">
    <property type="entry name" value="hydroxyacylglutathione_hydrolase_MBL-fold"/>
    <property type="match status" value="1"/>
</dbReference>
<dbReference type="HAMAP" id="MF_01374">
    <property type="entry name" value="Glyoxalase_2"/>
    <property type="match status" value="1"/>
</dbReference>
<evidence type="ECO:0000256" key="6">
    <source>
        <dbReference type="ARBA" id="ARBA00022723"/>
    </source>
</evidence>
<dbReference type="SUPFAM" id="SSF56281">
    <property type="entry name" value="Metallo-hydrolase/oxidoreductase"/>
    <property type="match status" value="1"/>
</dbReference>
<evidence type="ECO:0000256" key="8">
    <source>
        <dbReference type="ARBA" id="ARBA00022833"/>
    </source>
</evidence>
<dbReference type="GO" id="GO:0004416">
    <property type="term" value="F:hydroxyacylglutathione hydrolase activity"/>
    <property type="evidence" value="ECO:0007669"/>
    <property type="project" value="UniProtKB-EC"/>
</dbReference>
<keyword evidence="12" id="KW-1185">Reference proteome</keyword>
<dbReference type="EMBL" id="VCGU01000005">
    <property type="protein sequence ID" value="TRY74684.1"/>
    <property type="molecule type" value="Genomic_DNA"/>
</dbReference>
<dbReference type="SMART" id="SM00849">
    <property type="entry name" value="Lactamase_B"/>
    <property type="match status" value="1"/>
</dbReference>
<dbReference type="InterPro" id="IPR032282">
    <property type="entry name" value="HAGH_C"/>
</dbReference>
<dbReference type="NCBIfam" id="TIGR03413">
    <property type="entry name" value="GSH_gloB"/>
    <property type="match status" value="1"/>
</dbReference>
<evidence type="ECO:0000256" key="4">
    <source>
        <dbReference type="ARBA" id="ARBA00006759"/>
    </source>
</evidence>
<reference evidence="11 12" key="1">
    <citation type="journal article" date="2018" name="Nat. Ecol. Evol.">
        <title>Genomic signatures of mitonuclear coevolution across populations of Tigriopus californicus.</title>
        <authorList>
            <person name="Barreto F.S."/>
            <person name="Watson E.T."/>
            <person name="Lima T.G."/>
            <person name="Willett C.S."/>
            <person name="Edmands S."/>
            <person name="Li W."/>
            <person name="Burton R.S."/>
        </authorList>
    </citation>
    <scope>NUCLEOTIDE SEQUENCE [LARGE SCALE GENOMIC DNA]</scope>
    <source>
        <strain evidence="11 12">San Diego</strain>
    </source>
</reference>
<evidence type="ECO:0000259" key="10">
    <source>
        <dbReference type="SMART" id="SM00849"/>
    </source>
</evidence>
<dbReference type="Gene3D" id="3.60.15.10">
    <property type="entry name" value="Ribonuclease Z/Hydroxyacylglutathione hydrolase-like"/>
    <property type="match status" value="1"/>
</dbReference>
<proteinExistence type="inferred from homology"/>
<evidence type="ECO:0000256" key="2">
    <source>
        <dbReference type="ARBA" id="ARBA00001947"/>
    </source>
</evidence>
<dbReference type="EC" id="3.1.2.6" evidence="5"/>
<dbReference type="GO" id="GO:0046872">
    <property type="term" value="F:metal ion binding"/>
    <property type="evidence" value="ECO:0007669"/>
    <property type="project" value="UniProtKB-KW"/>
</dbReference>
<dbReference type="Proteomes" id="UP000318571">
    <property type="component" value="Chromosome 2"/>
</dbReference>
<name>A0A553PAJ5_TIGCA</name>
<comment type="pathway">
    <text evidence="3">Secondary metabolite metabolism; methylglyoxal degradation; (R)-lactate from methylglyoxal: step 2/2.</text>
</comment>
<dbReference type="InterPro" id="IPR001279">
    <property type="entry name" value="Metallo-B-lactamas"/>
</dbReference>
<dbReference type="PANTHER" id="PTHR11935:SF94">
    <property type="entry name" value="TENZING NORGAY, ISOFORM C"/>
    <property type="match status" value="1"/>
</dbReference>
<keyword evidence="7" id="KW-0378">Hydrolase</keyword>
<dbReference type="AlphaFoldDB" id="A0A553PAJ5"/>
<dbReference type="GO" id="GO:0019243">
    <property type="term" value="P:methylglyoxal catabolic process to D-lactate via S-lactoyl-glutathione"/>
    <property type="evidence" value="ECO:0007669"/>
    <property type="project" value="InterPro"/>
</dbReference>